<dbReference type="PROSITE" id="PS00194">
    <property type="entry name" value="THIOREDOXIN_1"/>
    <property type="match status" value="1"/>
</dbReference>
<evidence type="ECO:0000256" key="1">
    <source>
        <dbReference type="ARBA" id="ARBA00023284"/>
    </source>
</evidence>
<evidence type="ECO:0000313" key="4">
    <source>
        <dbReference type="Proteomes" id="UP000824150"/>
    </source>
</evidence>
<accession>A0A9E2KLZ6</accession>
<dbReference type="AlphaFoldDB" id="A0A9E2KLZ6"/>
<dbReference type="GO" id="GO:0045454">
    <property type="term" value="P:cell redox homeostasis"/>
    <property type="evidence" value="ECO:0007669"/>
    <property type="project" value="TreeGrafter"/>
</dbReference>
<proteinExistence type="predicted"/>
<dbReference type="Proteomes" id="UP000824150">
    <property type="component" value="Unassembled WGS sequence"/>
</dbReference>
<evidence type="ECO:0000313" key="3">
    <source>
        <dbReference type="EMBL" id="MBU3825938.1"/>
    </source>
</evidence>
<reference evidence="3" key="1">
    <citation type="journal article" date="2021" name="PeerJ">
        <title>Extensive microbial diversity within the chicken gut microbiome revealed by metagenomics and culture.</title>
        <authorList>
            <person name="Gilroy R."/>
            <person name="Ravi A."/>
            <person name="Getino M."/>
            <person name="Pursley I."/>
            <person name="Horton D.L."/>
            <person name="Alikhan N.F."/>
            <person name="Baker D."/>
            <person name="Gharbi K."/>
            <person name="Hall N."/>
            <person name="Watson M."/>
            <person name="Adriaenssens E.M."/>
            <person name="Foster-Nyarko E."/>
            <person name="Jarju S."/>
            <person name="Secka A."/>
            <person name="Antonio M."/>
            <person name="Oren A."/>
            <person name="Chaudhuri R.R."/>
            <person name="La Ragione R."/>
            <person name="Hildebrand F."/>
            <person name="Pallen M.J."/>
        </authorList>
    </citation>
    <scope>NUCLEOTIDE SEQUENCE</scope>
    <source>
        <strain evidence="3">687</strain>
    </source>
</reference>
<feature type="domain" description="Thioredoxin" evidence="2">
    <location>
        <begin position="2"/>
        <end position="105"/>
    </location>
</feature>
<dbReference type="SUPFAM" id="SSF52833">
    <property type="entry name" value="Thioredoxin-like"/>
    <property type="match status" value="1"/>
</dbReference>
<organism evidence="3 4">
    <name type="scientific">Candidatus Anaerobiospirillum merdipullorum</name>
    <dbReference type="NCBI Taxonomy" id="2838450"/>
    <lineage>
        <taxon>Bacteria</taxon>
        <taxon>Pseudomonadati</taxon>
        <taxon>Pseudomonadota</taxon>
        <taxon>Gammaproteobacteria</taxon>
        <taxon>Aeromonadales</taxon>
        <taxon>Succinivibrionaceae</taxon>
        <taxon>Anaerobiospirillum</taxon>
    </lineage>
</organism>
<dbReference type="PANTHER" id="PTHR43601">
    <property type="entry name" value="THIOREDOXIN, MITOCHONDRIAL"/>
    <property type="match status" value="1"/>
</dbReference>
<dbReference type="CDD" id="cd02947">
    <property type="entry name" value="TRX_family"/>
    <property type="match status" value="1"/>
</dbReference>
<dbReference type="PANTHER" id="PTHR43601:SF3">
    <property type="entry name" value="THIOREDOXIN, MITOCHONDRIAL"/>
    <property type="match status" value="1"/>
</dbReference>
<dbReference type="InterPro" id="IPR017937">
    <property type="entry name" value="Thioredoxin_CS"/>
</dbReference>
<dbReference type="EMBL" id="JAHLFG010000003">
    <property type="protein sequence ID" value="MBU3825938.1"/>
    <property type="molecule type" value="Genomic_DNA"/>
</dbReference>
<sequence length="105" mass="11861">MSLAINSAADFEREVLGATGQVFAFFTAKWCPYCRIQVPRIEELASKLNFTLDMVDVDAAAGVDDRYDVQTIPSLLVFKEGKLCAREMVAYMQPHELEQWVQAQL</sequence>
<reference evidence="3" key="2">
    <citation type="submission" date="2021-04" db="EMBL/GenBank/DDBJ databases">
        <authorList>
            <person name="Gilroy R."/>
        </authorList>
    </citation>
    <scope>NUCLEOTIDE SEQUENCE</scope>
    <source>
        <strain evidence="3">687</strain>
    </source>
</reference>
<evidence type="ECO:0000259" key="2">
    <source>
        <dbReference type="PROSITE" id="PS51352"/>
    </source>
</evidence>
<protein>
    <submittedName>
        <fullName evidence="3">Thioredoxin family protein</fullName>
    </submittedName>
</protein>
<dbReference type="Gene3D" id="3.40.30.10">
    <property type="entry name" value="Glutaredoxin"/>
    <property type="match status" value="1"/>
</dbReference>
<gene>
    <name evidence="3" type="ORF">IAA31_00375</name>
</gene>
<dbReference type="InterPro" id="IPR036249">
    <property type="entry name" value="Thioredoxin-like_sf"/>
</dbReference>
<dbReference type="InterPro" id="IPR013766">
    <property type="entry name" value="Thioredoxin_domain"/>
</dbReference>
<dbReference type="Pfam" id="PF00085">
    <property type="entry name" value="Thioredoxin"/>
    <property type="match status" value="1"/>
</dbReference>
<dbReference type="PROSITE" id="PS51352">
    <property type="entry name" value="THIOREDOXIN_2"/>
    <property type="match status" value="1"/>
</dbReference>
<comment type="caution">
    <text evidence="3">The sequence shown here is derived from an EMBL/GenBank/DDBJ whole genome shotgun (WGS) entry which is preliminary data.</text>
</comment>
<keyword evidence="1" id="KW-0676">Redox-active center</keyword>
<name>A0A9E2KLZ6_9GAMM</name>
<dbReference type="GO" id="GO:0015036">
    <property type="term" value="F:disulfide oxidoreductase activity"/>
    <property type="evidence" value="ECO:0007669"/>
    <property type="project" value="UniProtKB-ARBA"/>
</dbReference>